<dbReference type="EMBL" id="DRHY01000268">
    <property type="protein sequence ID" value="HEC75028.1"/>
    <property type="molecule type" value="Genomic_DNA"/>
</dbReference>
<evidence type="ECO:0000256" key="1">
    <source>
        <dbReference type="SAM" id="Phobius"/>
    </source>
</evidence>
<reference evidence="2" key="1">
    <citation type="journal article" date="2020" name="mSystems">
        <title>Genome- and Community-Level Interaction Insights into Carbon Utilization and Element Cycling Functions of Hydrothermarchaeota in Hydrothermal Sediment.</title>
        <authorList>
            <person name="Zhou Z."/>
            <person name="Liu Y."/>
            <person name="Xu W."/>
            <person name="Pan J."/>
            <person name="Luo Z.H."/>
            <person name="Li M."/>
        </authorList>
    </citation>
    <scope>NUCLEOTIDE SEQUENCE [LARGE SCALE GENOMIC DNA]</scope>
    <source>
        <strain evidence="2">HyVt-380</strain>
    </source>
</reference>
<dbReference type="Proteomes" id="UP000886384">
    <property type="component" value="Unassembled WGS sequence"/>
</dbReference>
<dbReference type="AlphaFoldDB" id="A0A7C1ZIH5"/>
<organism evidence="2">
    <name type="scientific">Methylophaga aminisulfidivorans</name>
    <dbReference type="NCBI Taxonomy" id="230105"/>
    <lineage>
        <taxon>Bacteria</taxon>
        <taxon>Pseudomonadati</taxon>
        <taxon>Pseudomonadota</taxon>
        <taxon>Gammaproteobacteria</taxon>
        <taxon>Thiotrichales</taxon>
        <taxon>Piscirickettsiaceae</taxon>
        <taxon>Methylophaga</taxon>
    </lineage>
</organism>
<proteinExistence type="predicted"/>
<feature type="transmembrane region" description="Helical" evidence="1">
    <location>
        <begin position="21"/>
        <end position="42"/>
    </location>
</feature>
<keyword evidence="1" id="KW-0472">Membrane</keyword>
<comment type="caution">
    <text evidence="2">The sequence shown here is derived from an EMBL/GenBank/DDBJ whole genome shotgun (WGS) entry which is preliminary data.</text>
</comment>
<evidence type="ECO:0000313" key="2">
    <source>
        <dbReference type="EMBL" id="HEC75028.1"/>
    </source>
</evidence>
<keyword evidence="1" id="KW-1133">Transmembrane helix</keyword>
<accession>A0A7C1ZIH5</accession>
<name>A0A7C1ZIH5_9GAMM</name>
<evidence type="ECO:0008006" key="3">
    <source>
        <dbReference type="Google" id="ProtNLM"/>
    </source>
</evidence>
<sequence length="187" mass="21235">MSTDYLIENARHWSLFQLRRIGWQGQLSIALLLISVLLLVTAQISRAESDQLSIEIAELQQESLVSEKQEQRDSAHIARRFYAALPSQNTVNTMFANVLDSIEAHGFSVNRSDFSVRSIPQSSMVKNQIRFPLHGHYPDIRQLITTLLNMHPSLALSEINFSRDDINSDFVSSNIEFILYTKASGNQ</sequence>
<gene>
    <name evidence="2" type="ORF">ENI26_11770</name>
</gene>
<protein>
    <recommendedName>
        <fullName evidence="3">Pilus assembly protein PilO</fullName>
    </recommendedName>
</protein>
<keyword evidence="1" id="KW-0812">Transmembrane</keyword>